<dbReference type="Pfam" id="PF15043">
    <property type="entry name" value="CNRIP1"/>
    <property type="match status" value="1"/>
</dbReference>
<dbReference type="PANTHER" id="PTHR31952:SF1">
    <property type="entry name" value="CB1 CANNABINOID RECEPTOR-INTERACTING PROTEIN 1"/>
    <property type="match status" value="1"/>
</dbReference>
<sequence length="124" mass="14420">MDPSSFQLFISFNIKGIRIKQRDVESNEPIVFKMDGARFATSTRTLKICVNSVYRITIECKPWKKLDSVNLSGSELRLNEEGEGSSMQYVADWDTRQRTPNRRATRSHLHFAIQVLQFIRNSCY</sequence>
<dbReference type="Proteomes" id="UP000274131">
    <property type="component" value="Unassembled WGS sequence"/>
</dbReference>
<dbReference type="GO" id="GO:0031718">
    <property type="term" value="F:type 1 cannabinoid receptor binding"/>
    <property type="evidence" value="ECO:0007669"/>
    <property type="project" value="TreeGrafter"/>
</dbReference>
<reference evidence="5 6" key="2">
    <citation type="submission" date="2018-10" db="EMBL/GenBank/DDBJ databases">
        <authorList>
            <consortium name="Pathogen Informatics"/>
        </authorList>
    </citation>
    <scope>NUCLEOTIDE SEQUENCE [LARGE SCALE GENOMIC DNA]</scope>
</reference>
<name>A0A0N4VCV8_ENTVE</name>
<keyword evidence="6" id="KW-1185">Reference proteome</keyword>
<evidence type="ECO:0000313" key="6">
    <source>
        <dbReference type="Proteomes" id="UP000274131"/>
    </source>
</evidence>
<evidence type="ECO:0000313" key="7">
    <source>
        <dbReference type="WBParaSite" id="EVEC_0000841601-mRNA-1"/>
    </source>
</evidence>
<protein>
    <recommendedName>
        <fullName evidence="3">CB1 cannabinoid receptor-interacting protein 1</fullName>
    </recommendedName>
</protein>
<dbReference type="AlphaFoldDB" id="A0A0N4VCV8"/>
<evidence type="ECO:0000256" key="1">
    <source>
        <dbReference type="ARBA" id="ARBA00003884"/>
    </source>
</evidence>
<evidence type="ECO:0000313" key="5">
    <source>
        <dbReference type="EMBL" id="VDD93149.1"/>
    </source>
</evidence>
<gene>
    <name evidence="5" type="ORF">EVEC_LOCUS7900</name>
</gene>
<proteinExistence type="inferred from homology"/>
<dbReference type="EMBL" id="UXUI01009151">
    <property type="protein sequence ID" value="VDD93149.1"/>
    <property type="molecule type" value="Genomic_DNA"/>
</dbReference>
<dbReference type="STRING" id="51028.A0A0N4VCV8"/>
<evidence type="ECO:0000256" key="2">
    <source>
        <dbReference type="ARBA" id="ARBA00007288"/>
    </source>
</evidence>
<accession>A0A0N4VCV8</accession>
<dbReference type="InterPro" id="IPR029204">
    <property type="entry name" value="CNRIP1"/>
</dbReference>
<evidence type="ECO:0000256" key="4">
    <source>
        <dbReference type="ARBA" id="ARBA00026030"/>
    </source>
</evidence>
<evidence type="ECO:0000256" key="3">
    <source>
        <dbReference type="ARBA" id="ARBA00015651"/>
    </source>
</evidence>
<dbReference type="GO" id="GO:0005886">
    <property type="term" value="C:plasma membrane"/>
    <property type="evidence" value="ECO:0007669"/>
    <property type="project" value="TreeGrafter"/>
</dbReference>
<comment type="similarity">
    <text evidence="2">Belongs to the CNRIP family.</text>
</comment>
<dbReference type="WBParaSite" id="EVEC_0000841601-mRNA-1">
    <property type="protein sequence ID" value="EVEC_0000841601-mRNA-1"/>
    <property type="gene ID" value="EVEC_0000841601"/>
</dbReference>
<comment type="subunit">
    <text evidence="4">Interacts with the cannabinoid receptor CNR1 (via C-terminus). Does not interact with cannabinoid receptor CNR2.</text>
</comment>
<comment type="function">
    <text evidence="1">Suppresses cannabinoid receptor CNR1-mediated tonic inhibition of voltage-gated calcium channels.</text>
</comment>
<reference evidence="7" key="1">
    <citation type="submission" date="2017-02" db="UniProtKB">
        <authorList>
            <consortium name="WormBaseParasite"/>
        </authorList>
    </citation>
    <scope>IDENTIFICATION</scope>
</reference>
<dbReference type="OrthoDB" id="5920443at2759"/>
<dbReference type="PANTHER" id="PTHR31952">
    <property type="entry name" value="CB1 CANNABINOID RECEPTOR-INTERACTING PROTEIN 1"/>
    <property type="match status" value="1"/>
</dbReference>
<organism evidence="7">
    <name type="scientific">Enterobius vermicularis</name>
    <name type="common">Human pinworm</name>
    <dbReference type="NCBI Taxonomy" id="51028"/>
    <lineage>
        <taxon>Eukaryota</taxon>
        <taxon>Metazoa</taxon>
        <taxon>Ecdysozoa</taxon>
        <taxon>Nematoda</taxon>
        <taxon>Chromadorea</taxon>
        <taxon>Rhabditida</taxon>
        <taxon>Spirurina</taxon>
        <taxon>Oxyuridomorpha</taxon>
        <taxon>Oxyuroidea</taxon>
        <taxon>Oxyuridae</taxon>
        <taxon>Enterobius</taxon>
    </lineage>
</organism>